<comment type="subunit">
    <text evidence="5">Monomer.</text>
</comment>
<dbReference type="HAMAP" id="MF_00113">
    <property type="entry name" value="QueA"/>
    <property type="match status" value="1"/>
</dbReference>
<evidence type="ECO:0000313" key="7">
    <source>
        <dbReference type="Proteomes" id="UP000722121"/>
    </source>
</evidence>
<evidence type="ECO:0000256" key="5">
    <source>
        <dbReference type="HAMAP-Rule" id="MF_00113"/>
    </source>
</evidence>
<comment type="caution">
    <text evidence="6">The sequence shown here is derived from an EMBL/GenBank/DDBJ whole genome shotgun (WGS) entry which is preliminary data.</text>
</comment>
<organism evidence="6 7">
    <name type="scientific">Simkania negevensis</name>
    <dbReference type="NCBI Taxonomy" id="83561"/>
    <lineage>
        <taxon>Bacteria</taxon>
        <taxon>Pseudomonadati</taxon>
        <taxon>Chlamydiota</taxon>
        <taxon>Chlamydiia</taxon>
        <taxon>Parachlamydiales</taxon>
        <taxon>Simkaniaceae</taxon>
        <taxon>Simkania</taxon>
    </lineage>
</organism>
<dbReference type="Pfam" id="PF02547">
    <property type="entry name" value="Queuosine_synth"/>
    <property type="match status" value="1"/>
</dbReference>
<name>A0ABS3APS7_9BACT</name>
<comment type="similarity">
    <text evidence="5">Belongs to the QueA family.</text>
</comment>
<sequence length="345" mass="38837">MNSPLHLLQAYQFELPERLVAQRPIEPRDHARLMVIDRKRGDIDEIPFHQLTQLLQPKDRLILNNAKVLPAKLFAQKETGAQIELLILQQIETNLWKAKARPTKKLKKGTKLNLPNNSSAIVQNAPNNGYIHLLFQKEDNVPQLMKQYGLMPIPHYIRKGLADTEDATDYQTVFAEASGALASPTAGLHFTSRMLEEIESMGVESLKVTLNVGLGTFQPVKVEEIRLHEMHYETYEISEEVASSINHAELGRTVCIGTTSLRALESATDASGQLHAGRRETNLFVYPGYQFRCNTSLLTNFHLPGSTLLMLVSAFGGYDLIRTAYQKAIKEGFRFYSYGDAMLIL</sequence>
<dbReference type="NCBIfam" id="TIGR00113">
    <property type="entry name" value="queA"/>
    <property type="match status" value="1"/>
</dbReference>
<evidence type="ECO:0000256" key="1">
    <source>
        <dbReference type="ARBA" id="ARBA00022490"/>
    </source>
</evidence>
<dbReference type="Gene3D" id="3.40.1780.10">
    <property type="entry name" value="QueA-like"/>
    <property type="match status" value="1"/>
</dbReference>
<keyword evidence="4 5" id="KW-0671">Queuosine biosynthesis</keyword>
<comment type="subcellular location">
    <subcellularLocation>
        <location evidence="5">Cytoplasm</location>
    </subcellularLocation>
</comment>
<evidence type="ECO:0000256" key="3">
    <source>
        <dbReference type="ARBA" id="ARBA00022691"/>
    </source>
</evidence>
<keyword evidence="2 5" id="KW-0808">Transferase</keyword>
<dbReference type="InterPro" id="IPR042118">
    <property type="entry name" value="QueA_dom1"/>
</dbReference>
<dbReference type="Proteomes" id="UP000722121">
    <property type="component" value="Unassembled WGS sequence"/>
</dbReference>
<dbReference type="PANTHER" id="PTHR30307:SF0">
    <property type="entry name" value="S-ADENOSYLMETHIONINE:TRNA RIBOSYLTRANSFERASE-ISOMERASE"/>
    <property type="match status" value="1"/>
</dbReference>
<reference evidence="6 7" key="1">
    <citation type="submission" date="2021-02" db="EMBL/GenBank/DDBJ databases">
        <title>Activity-based single-cell genomes from oceanic crustal fluid captures similar information to metagenomic and metatranscriptomic surveys with orders of magnitude less sampling.</title>
        <authorList>
            <person name="D'Angelo T.S."/>
            <person name="Orcutt B.N."/>
        </authorList>
    </citation>
    <scope>NUCLEOTIDE SEQUENCE [LARGE SCALE GENOMIC DNA]</scope>
    <source>
        <strain evidence="6">AH-315-G07</strain>
    </source>
</reference>
<evidence type="ECO:0000313" key="6">
    <source>
        <dbReference type="EMBL" id="MBN4066700.1"/>
    </source>
</evidence>
<keyword evidence="1 5" id="KW-0963">Cytoplasm</keyword>
<dbReference type="InterPro" id="IPR036100">
    <property type="entry name" value="QueA_sf"/>
</dbReference>
<keyword evidence="3 5" id="KW-0949">S-adenosyl-L-methionine</keyword>
<evidence type="ECO:0000256" key="2">
    <source>
        <dbReference type="ARBA" id="ARBA00022679"/>
    </source>
</evidence>
<dbReference type="PANTHER" id="PTHR30307">
    <property type="entry name" value="S-ADENOSYLMETHIONINE:TRNA RIBOSYLTRANSFERASE-ISOMERASE"/>
    <property type="match status" value="1"/>
</dbReference>
<protein>
    <recommendedName>
        <fullName evidence="5">S-adenosylmethionine:tRNA ribosyltransferase-isomerase</fullName>
        <ecNumber evidence="5">2.4.99.17</ecNumber>
    </recommendedName>
    <alternativeName>
        <fullName evidence="5">Queuosine biosynthesis protein QueA</fullName>
    </alternativeName>
</protein>
<dbReference type="InterPro" id="IPR042119">
    <property type="entry name" value="QueA_dom2"/>
</dbReference>
<keyword evidence="7" id="KW-1185">Reference proteome</keyword>
<gene>
    <name evidence="5 6" type="primary">queA</name>
    <name evidence="6" type="ORF">JYU14_01295</name>
</gene>
<comment type="pathway">
    <text evidence="5">tRNA modification; tRNA-queuosine biosynthesis.</text>
</comment>
<evidence type="ECO:0000256" key="4">
    <source>
        <dbReference type="ARBA" id="ARBA00022785"/>
    </source>
</evidence>
<dbReference type="EMBL" id="JAFITR010000017">
    <property type="protein sequence ID" value="MBN4066700.1"/>
    <property type="molecule type" value="Genomic_DNA"/>
</dbReference>
<dbReference type="Gene3D" id="2.40.10.240">
    <property type="entry name" value="QueA-like"/>
    <property type="match status" value="1"/>
</dbReference>
<dbReference type="SUPFAM" id="SSF111337">
    <property type="entry name" value="QueA-like"/>
    <property type="match status" value="1"/>
</dbReference>
<dbReference type="GO" id="GO:0051075">
    <property type="term" value="F:S-adenosylmethionine:tRNA ribosyltransferase-isomerase activity"/>
    <property type="evidence" value="ECO:0007669"/>
    <property type="project" value="UniProtKB-EC"/>
</dbReference>
<comment type="function">
    <text evidence="5">Transfers and isomerizes the ribose moiety from AdoMet to the 7-aminomethyl group of 7-deazaguanine (preQ1-tRNA) to give epoxyqueuosine (oQ-tRNA).</text>
</comment>
<keyword evidence="6" id="KW-0328">Glycosyltransferase</keyword>
<accession>A0ABS3APS7</accession>
<comment type="catalytic activity">
    <reaction evidence="5">
        <text>7-aminomethyl-7-carbaguanosine(34) in tRNA + S-adenosyl-L-methionine = epoxyqueuosine(34) in tRNA + adenine + L-methionine + 2 H(+)</text>
        <dbReference type="Rhea" id="RHEA:32155"/>
        <dbReference type="Rhea" id="RHEA-COMP:10342"/>
        <dbReference type="Rhea" id="RHEA-COMP:18582"/>
        <dbReference type="ChEBI" id="CHEBI:15378"/>
        <dbReference type="ChEBI" id="CHEBI:16708"/>
        <dbReference type="ChEBI" id="CHEBI:57844"/>
        <dbReference type="ChEBI" id="CHEBI:59789"/>
        <dbReference type="ChEBI" id="CHEBI:82833"/>
        <dbReference type="ChEBI" id="CHEBI:194443"/>
        <dbReference type="EC" id="2.4.99.17"/>
    </reaction>
</comment>
<dbReference type="NCBIfam" id="NF001140">
    <property type="entry name" value="PRK00147.1"/>
    <property type="match status" value="1"/>
</dbReference>
<dbReference type="EC" id="2.4.99.17" evidence="5"/>
<dbReference type="InterPro" id="IPR003699">
    <property type="entry name" value="QueA"/>
</dbReference>
<proteinExistence type="inferred from homology"/>